<evidence type="ECO:0000313" key="4">
    <source>
        <dbReference type="Proteomes" id="UP000315647"/>
    </source>
</evidence>
<organism evidence="3 4">
    <name type="scientific">Gimesia panareensis</name>
    <dbReference type="NCBI Taxonomy" id="2527978"/>
    <lineage>
        <taxon>Bacteria</taxon>
        <taxon>Pseudomonadati</taxon>
        <taxon>Planctomycetota</taxon>
        <taxon>Planctomycetia</taxon>
        <taxon>Planctomycetales</taxon>
        <taxon>Planctomycetaceae</taxon>
        <taxon>Gimesia</taxon>
    </lineage>
</organism>
<dbReference type="AlphaFoldDB" id="A0A517QCB7"/>
<keyword evidence="4" id="KW-1185">Reference proteome</keyword>
<name>A0A517QCB7_9PLAN</name>
<dbReference type="GO" id="GO:0005960">
    <property type="term" value="C:glycine cleavage complex"/>
    <property type="evidence" value="ECO:0007669"/>
    <property type="project" value="InterPro"/>
</dbReference>
<gene>
    <name evidence="3" type="primary">gcvH_2</name>
    <name evidence="3" type="ORF">Enr10x_46270</name>
</gene>
<proteinExistence type="predicted"/>
<dbReference type="InterPro" id="IPR011053">
    <property type="entry name" value="Single_hybrid_motif"/>
</dbReference>
<dbReference type="GO" id="GO:0005829">
    <property type="term" value="C:cytosol"/>
    <property type="evidence" value="ECO:0007669"/>
    <property type="project" value="TreeGrafter"/>
</dbReference>
<dbReference type="EMBL" id="CP037421">
    <property type="protein sequence ID" value="QDT29276.1"/>
    <property type="molecule type" value="Genomic_DNA"/>
</dbReference>
<dbReference type="InterPro" id="IPR000089">
    <property type="entry name" value="Biotin_lipoyl"/>
</dbReference>
<dbReference type="SUPFAM" id="SSF51230">
    <property type="entry name" value="Single hybrid motif"/>
    <property type="match status" value="1"/>
</dbReference>
<dbReference type="PANTHER" id="PTHR11715">
    <property type="entry name" value="GLYCINE CLEAVAGE SYSTEM H PROTEIN"/>
    <property type="match status" value="1"/>
</dbReference>
<dbReference type="Pfam" id="PF01597">
    <property type="entry name" value="GCV_H"/>
    <property type="match status" value="1"/>
</dbReference>
<dbReference type="Gene3D" id="2.40.50.100">
    <property type="match status" value="1"/>
</dbReference>
<evidence type="ECO:0000256" key="1">
    <source>
        <dbReference type="ARBA" id="ARBA00022823"/>
    </source>
</evidence>
<reference evidence="3 4" key="1">
    <citation type="submission" date="2019-03" db="EMBL/GenBank/DDBJ databases">
        <title>Deep-cultivation of Planctomycetes and their phenomic and genomic characterization uncovers novel biology.</title>
        <authorList>
            <person name="Wiegand S."/>
            <person name="Jogler M."/>
            <person name="Boedeker C."/>
            <person name="Pinto D."/>
            <person name="Vollmers J."/>
            <person name="Rivas-Marin E."/>
            <person name="Kohn T."/>
            <person name="Peeters S.H."/>
            <person name="Heuer A."/>
            <person name="Rast P."/>
            <person name="Oberbeckmann S."/>
            <person name="Bunk B."/>
            <person name="Jeske O."/>
            <person name="Meyerdierks A."/>
            <person name="Storesund J.E."/>
            <person name="Kallscheuer N."/>
            <person name="Luecker S."/>
            <person name="Lage O.M."/>
            <person name="Pohl T."/>
            <person name="Merkel B.J."/>
            <person name="Hornburger P."/>
            <person name="Mueller R.-W."/>
            <person name="Bruemmer F."/>
            <person name="Labrenz M."/>
            <person name="Spormann A.M."/>
            <person name="Op den Camp H."/>
            <person name="Overmann J."/>
            <person name="Amann R."/>
            <person name="Jetten M.S.M."/>
            <person name="Mascher T."/>
            <person name="Medema M.H."/>
            <person name="Devos D.P."/>
            <person name="Kaster A.-K."/>
            <person name="Ovreas L."/>
            <person name="Rohde M."/>
            <person name="Galperin M.Y."/>
            <person name="Jogler C."/>
        </authorList>
    </citation>
    <scope>NUCLEOTIDE SEQUENCE [LARGE SCALE GENOMIC DNA]</scope>
    <source>
        <strain evidence="3 4">Enr10</strain>
    </source>
</reference>
<feature type="domain" description="Lipoyl-binding" evidence="2">
    <location>
        <begin position="56"/>
        <end position="140"/>
    </location>
</feature>
<dbReference type="PROSITE" id="PS50968">
    <property type="entry name" value="BIOTINYL_LIPOYL"/>
    <property type="match status" value="1"/>
</dbReference>
<accession>A0A517QCB7</accession>
<dbReference type="GO" id="GO:0009249">
    <property type="term" value="P:protein lipoylation"/>
    <property type="evidence" value="ECO:0007669"/>
    <property type="project" value="TreeGrafter"/>
</dbReference>
<protein>
    <submittedName>
        <fullName evidence="3">Glycine cleavage system H protein</fullName>
    </submittedName>
</protein>
<keyword evidence="1" id="KW-0450">Lipoyl</keyword>
<dbReference type="InterPro" id="IPR033753">
    <property type="entry name" value="GCV_H/Fam206"/>
</dbReference>
<dbReference type="Proteomes" id="UP000315647">
    <property type="component" value="Chromosome"/>
</dbReference>
<dbReference type="PANTHER" id="PTHR11715:SF3">
    <property type="entry name" value="GLYCINE CLEAVAGE SYSTEM H PROTEIN-RELATED"/>
    <property type="match status" value="1"/>
</dbReference>
<dbReference type="CDD" id="cd06848">
    <property type="entry name" value="GCS_H"/>
    <property type="match status" value="1"/>
</dbReference>
<evidence type="ECO:0000313" key="3">
    <source>
        <dbReference type="EMBL" id="QDT29276.1"/>
    </source>
</evidence>
<dbReference type="InterPro" id="IPR002930">
    <property type="entry name" value="GCV_H"/>
</dbReference>
<sequence>MGMISLFTLGFVATKLTAQSNMPDDLVFMMGNFEARIPQDRVYSKSHLWLLPEADHYRVGFTAYSVRLLQDVYFLDWFIDPFTVVQEKQKIGEIESSKALSDLYAPSAGKILEFNEALLNDPSAINQTDNYDKGWLFEMESEARWLTPPEYLQLLDDVWEQTQRIIKGQLN</sequence>
<evidence type="ECO:0000259" key="2">
    <source>
        <dbReference type="PROSITE" id="PS50968"/>
    </source>
</evidence>
<dbReference type="GO" id="GO:0019464">
    <property type="term" value="P:glycine decarboxylation via glycine cleavage system"/>
    <property type="evidence" value="ECO:0007669"/>
    <property type="project" value="InterPro"/>
</dbReference>